<evidence type="ECO:0000259" key="1">
    <source>
        <dbReference type="Pfam" id="PF03364"/>
    </source>
</evidence>
<protein>
    <submittedName>
        <fullName evidence="2">SRPBCC family protein</fullName>
    </submittedName>
</protein>
<dbReference type="Pfam" id="PF03364">
    <property type="entry name" value="Polyketide_cyc"/>
    <property type="match status" value="1"/>
</dbReference>
<evidence type="ECO:0000313" key="2">
    <source>
        <dbReference type="EMBL" id="NJQ01681.1"/>
    </source>
</evidence>
<keyword evidence="3" id="KW-1185">Reference proteome</keyword>
<sequence>MSKVEESIEVGVPVRTAYDQWTQFEEFPRFMEGVERIEQKTPTLTHWVTEIGGMKREFDAEITEQIPDERVAWTTVDGEVRQAGVVTFHRLDDTRTKIMLQLDHDPQGIADSVGDKLGFVRKQAVGDLGRFKSFIESRGAETGAWRGQV</sequence>
<dbReference type="PANTHER" id="PTHR33824">
    <property type="entry name" value="POLYKETIDE CYCLASE/DEHYDRASE AND LIPID TRANSPORT SUPERFAMILY PROTEIN"/>
    <property type="match status" value="1"/>
</dbReference>
<dbReference type="PANTHER" id="PTHR33824:SF7">
    <property type="entry name" value="POLYKETIDE CYCLASE_DEHYDRASE AND LIPID TRANSPORT SUPERFAMILY PROTEIN"/>
    <property type="match status" value="1"/>
</dbReference>
<reference evidence="2 3" key="1">
    <citation type="submission" date="2020-03" db="EMBL/GenBank/DDBJ databases">
        <title>WGS of actinomycetes isolated from Thailand.</title>
        <authorList>
            <person name="Thawai C."/>
        </authorList>
    </citation>
    <scope>NUCLEOTIDE SEQUENCE [LARGE SCALE GENOMIC DNA]</scope>
    <source>
        <strain evidence="2 3">PLAI 1-29</strain>
    </source>
</reference>
<dbReference type="CDD" id="cd07817">
    <property type="entry name" value="SRPBCC_8"/>
    <property type="match status" value="1"/>
</dbReference>
<dbReference type="RefSeq" id="WP_168102301.1">
    <property type="nucleotide sequence ID" value="NZ_JAATEN010000009.1"/>
</dbReference>
<feature type="domain" description="Coenzyme Q-binding protein COQ10 START" evidence="1">
    <location>
        <begin position="10"/>
        <end position="129"/>
    </location>
</feature>
<dbReference type="InterPro" id="IPR005031">
    <property type="entry name" value="COQ10_START"/>
</dbReference>
<dbReference type="Gene3D" id="3.30.530.20">
    <property type="match status" value="1"/>
</dbReference>
<proteinExistence type="predicted"/>
<accession>A0ABX1BVD2</accession>
<gene>
    <name evidence="2" type="ORF">HCK00_14375</name>
</gene>
<name>A0ABX1BVD2_9ACTN</name>
<dbReference type="Proteomes" id="UP000695264">
    <property type="component" value="Unassembled WGS sequence"/>
</dbReference>
<evidence type="ECO:0000313" key="3">
    <source>
        <dbReference type="Proteomes" id="UP000695264"/>
    </source>
</evidence>
<dbReference type="InterPro" id="IPR023393">
    <property type="entry name" value="START-like_dom_sf"/>
</dbReference>
<organism evidence="2 3">
    <name type="scientific">Streptomyces zingiberis</name>
    <dbReference type="NCBI Taxonomy" id="2053010"/>
    <lineage>
        <taxon>Bacteria</taxon>
        <taxon>Bacillati</taxon>
        <taxon>Actinomycetota</taxon>
        <taxon>Actinomycetes</taxon>
        <taxon>Kitasatosporales</taxon>
        <taxon>Streptomycetaceae</taxon>
        <taxon>Streptomyces</taxon>
    </lineage>
</organism>
<dbReference type="EMBL" id="JAATEN010000009">
    <property type="protein sequence ID" value="NJQ01681.1"/>
    <property type="molecule type" value="Genomic_DNA"/>
</dbReference>
<dbReference type="SUPFAM" id="SSF55961">
    <property type="entry name" value="Bet v1-like"/>
    <property type="match status" value="1"/>
</dbReference>
<comment type="caution">
    <text evidence="2">The sequence shown here is derived from an EMBL/GenBank/DDBJ whole genome shotgun (WGS) entry which is preliminary data.</text>
</comment>
<dbReference type="InterPro" id="IPR047137">
    <property type="entry name" value="ORF3"/>
</dbReference>